<keyword evidence="3" id="KW-0238">DNA-binding</keyword>
<dbReference type="Pfam" id="PF04082">
    <property type="entry name" value="Fungal_trans"/>
    <property type="match status" value="1"/>
</dbReference>
<dbReference type="GO" id="GO:0006351">
    <property type="term" value="P:DNA-templated transcription"/>
    <property type="evidence" value="ECO:0007669"/>
    <property type="project" value="InterPro"/>
</dbReference>
<evidence type="ECO:0000256" key="4">
    <source>
        <dbReference type="ARBA" id="ARBA00023163"/>
    </source>
</evidence>
<dbReference type="GO" id="GO:0000981">
    <property type="term" value="F:DNA-binding transcription factor activity, RNA polymerase II-specific"/>
    <property type="evidence" value="ECO:0007669"/>
    <property type="project" value="TreeGrafter"/>
</dbReference>
<evidence type="ECO:0000256" key="3">
    <source>
        <dbReference type="ARBA" id="ARBA00023125"/>
    </source>
</evidence>
<evidence type="ECO:0000256" key="2">
    <source>
        <dbReference type="ARBA" id="ARBA00023015"/>
    </source>
</evidence>
<dbReference type="GO" id="GO:0000976">
    <property type="term" value="F:transcription cis-regulatory region binding"/>
    <property type="evidence" value="ECO:0007669"/>
    <property type="project" value="TreeGrafter"/>
</dbReference>
<keyword evidence="4" id="KW-0804">Transcription</keyword>
<evidence type="ECO:0000256" key="6">
    <source>
        <dbReference type="SAM" id="MobiDB-lite"/>
    </source>
</evidence>
<reference evidence="8" key="1">
    <citation type="journal article" date="2021" name="New Phytol.">
        <title>Evolutionary innovations through gain and loss of genes in the ectomycorrhizal Boletales.</title>
        <authorList>
            <person name="Wu G."/>
            <person name="Miyauchi S."/>
            <person name="Morin E."/>
            <person name="Kuo A."/>
            <person name="Drula E."/>
            <person name="Varga T."/>
            <person name="Kohler A."/>
            <person name="Feng B."/>
            <person name="Cao Y."/>
            <person name="Lipzen A."/>
            <person name="Daum C."/>
            <person name="Hundley H."/>
            <person name="Pangilinan J."/>
            <person name="Johnson J."/>
            <person name="Barry K."/>
            <person name="LaButti K."/>
            <person name="Ng V."/>
            <person name="Ahrendt S."/>
            <person name="Min B."/>
            <person name="Choi I.G."/>
            <person name="Park H."/>
            <person name="Plett J.M."/>
            <person name="Magnuson J."/>
            <person name="Spatafora J.W."/>
            <person name="Nagy L.G."/>
            <person name="Henrissat B."/>
            <person name="Grigoriev I.V."/>
            <person name="Yang Z.L."/>
            <person name="Xu J."/>
            <person name="Martin F.M."/>
        </authorList>
    </citation>
    <scope>NUCLEOTIDE SEQUENCE</scope>
    <source>
        <strain evidence="8">KKN 215</strain>
    </source>
</reference>
<comment type="caution">
    <text evidence="8">The sequence shown here is derived from an EMBL/GenBank/DDBJ whole genome shotgun (WGS) entry which is preliminary data.</text>
</comment>
<accession>A0A8K0UUR6</accession>
<dbReference type="InterPro" id="IPR051089">
    <property type="entry name" value="prtT"/>
</dbReference>
<feature type="compositionally biased region" description="Polar residues" evidence="6">
    <location>
        <begin position="691"/>
        <end position="701"/>
    </location>
</feature>
<evidence type="ECO:0000259" key="7">
    <source>
        <dbReference type="SMART" id="SM00906"/>
    </source>
</evidence>
<keyword evidence="9" id="KW-1185">Reference proteome</keyword>
<protein>
    <recommendedName>
        <fullName evidence="7">Xylanolytic transcriptional activator regulatory domain-containing protein</fullName>
    </recommendedName>
</protein>
<dbReference type="OrthoDB" id="39175at2759"/>
<name>A0A8K0UUR6_9AGAR</name>
<organism evidence="8 9">
    <name type="scientific">Cristinia sonorae</name>
    <dbReference type="NCBI Taxonomy" id="1940300"/>
    <lineage>
        <taxon>Eukaryota</taxon>
        <taxon>Fungi</taxon>
        <taxon>Dikarya</taxon>
        <taxon>Basidiomycota</taxon>
        <taxon>Agaricomycotina</taxon>
        <taxon>Agaricomycetes</taxon>
        <taxon>Agaricomycetidae</taxon>
        <taxon>Agaricales</taxon>
        <taxon>Pleurotineae</taxon>
        <taxon>Stephanosporaceae</taxon>
        <taxon>Cristinia</taxon>
    </lineage>
</organism>
<dbReference type="InterPro" id="IPR007219">
    <property type="entry name" value="XnlR_reg_dom"/>
</dbReference>
<dbReference type="EMBL" id="JAEVFJ010000004">
    <property type="protein sequence ID" value="KAH8105200.1"/>
    <property type="molecule type" value="Genomic_DNA"/>
</dbReference>
<evidence type="ECO:0000256" key="5">
    <source>
        <dbReference type="ARBA" id="ARBA00023242"/>
    </source>
</evidence>
<feature type="domain" description="Xylanolytic transcriptional activator regulatory" evidence="7">
    <location>
        <begin position="333"/>
        <end position="409"/>
    </location>
</feature>
<sequence length="777" mass="86654">MSTSSDSSSSDEETLLTSHISKREYFLAQIRQKDAVIESLLKQLHNPYLATPLSVASYRMATSPSDTNNRNVLDWLDRLQSSVQTAGKSGGAKAFGLGSRVPAGKADDQSEGDSDRGDEQDPTERGTIVGGPVGVHHAGGEDNENDTADLHGPAPDDSVPMGLIANLSLNNTKKNSNAKQAEEESEDDDDVGLANETYFQPGPAYDLAQRAHMIEQNSPPEILVHGLVTPTDVDKLFEIYYERLNVHVSLLDPVLHTPASTFARCPFLFTVVCAIASRYYTEKSEIYPIAMHFAKHAAANALITGWKSVELAQAYILLSVFAVPERRWEDNRGWLYIGLAARLATDLNLHQVSSVKPTSEKQEREMLNRVRLWLNCYNLDRSTATQYGKPYSIKEDYIIRTSVDWYRQSKYHIPHDIGMCAYTAMLRIVSQFHDEVFSDPNSPSGLNLQLDFLDLTTTHDTYLSQFYEEWSARFANDSDLTNPASAFRANLLPFLTSYARLVMYSFGFQQAYRRGIQDRDRVFLDKSYQYAATVVTCMIEKLAPSGYMRYSPDGHFVFATFASAFLLKLLKPEFSGLITEKQRDDIFDMIGRLIQTFSSTEIAIDERHTPKLHARFLTALLSKHRKDVSSSSRQTQQYPPQGQSVGGSAGHHHHSVSPDPTQHSYQGGSQQGQSPPPGPSQPNMPQGQPMYSENLNYSVGPNQPEDPMSTSVPMDSFDDELLGALQVLKTPGYWQTMFMPGFHWAESQSRPMSAFPEAVPGIQTGRTPVEVGGMQYT</sequence>
<feature type="region of interest" description="Disordered" evidence="6">
    <location>
        <begin position="625"/>
        <end position="711"/>
    </location>
</feature>
<gene>
    <name evidence="8" type="ORF">BXZ70DRAFT_919771</name>
</gene>
<evidence type="ECO:0000256" key="1">
    <source>
        <dbReference type="ARBA" id="ARBA00004123"/>
    </source>
</evidence>
<dbReference type="PANTHER" id="PTHR31845">
    <property type="entry name" value="FINGER DOMAIN PROTEIN, PUTATIVE-RELATED"/>
    <property type="match status" value="1"/>
</dbReference>
<feature type="compositionally biased region" description="Low complexity" evidence="6">
    <location>
        <begin position="165"/>
        <end position="178"/>
    </location>
</feature>
<dbReference type="Proteomes" id="UP000813824">
    <property type="component" value="Unassembled WGS sequence"/>
</dbReference>
<dbReference type="CDD" id="cd12148">
    <property type="entry name" value="fungal_TF_MHR"/>
    <property type="match status" value="1"/>
</dbReference>
<keyword evidence="5" id="KW-0539">Nucleus</keyword>
<feature type="region of interest" description="Disordered" evidence="6">
    <location>
        <begin position="86"/>
        <end position="198"/>
    </location>
</feature>
<feature type="compositionally biased region" description="Basic and acidic residues" evidence="6">
    <location>
        <begin position="105"/>
        <end position="124"/>
    </location>
</feature>
<dbReference type="PANTHER" id="PTHR31845:SF19">
    <property type="entry name" value="TRANSCRIPTION FACTOR DOMAIN-CONTAINING PROTEIN"/>
    <property type="match status" value="1"/>
</dbReference>
<keyword evidence="2" id="KW-0805">Transcription regulation</keyword>
<feature type="compositionally biased region" description="Polar residues" evidence="6">
    <location>
        <begin position="629"/>
        <end position="640"/>
    </location>
</feature>
<dbReference type="GO" id="GO:0005634">
    <property type="term" value="C:nucleus"/>
    <property type="evidence" value="ECO:0007669"/>
    <property type="project" value="UniProtKB-SubCell"/>
</dbReference>
<evidence type="ECO:0000313" key="9">
    <source>
        <dbReference type="Proteomes" id="UP000813824"/>
    </source>
</evidence>
<proteinExistence type="predicted"/>
<evidence type="ECO:0000313" key="8">
    <source>
        <dbReference type="EMBL" id="KAH8105200.1"/>
    </source>
</evidence>
<dbReference type="GO" id="GO:0008270">
    <property type="term" value="F:zinc ion binding"/>
    <property type="evidence" value="ECO:0007669"/>
    <property type="project" value="InterPro"/>
</dbReference>
<comment type="subcellular location">
    <subcellularLocation>
        <location evidence="1">Nucleus</location>
    </subcellularLocation>
</comment>
<dbReference type="SMART" id="SM00906">
    <property type="entry name" value="Fungal_trans"/>
    <property type="match status" value="1"/>
</dbReference>
<dbReference type="AlphaFoldDB" id="A0A8K0UUR6"/>